<dbReference type="GO" id="GO:0007097">
    <property type="term" value="P:nuclear migration"/>
    <property type="evidence" value="ECO:0007669"/>
    <property type="project" value="TreeGrafter"/>
</dbReference>
<dbReference type="GO" id="GO:0090435">
    <property type="term" value="P:protein localization to nuclear envelope"/>
    <property type="evidence" value="ECO:0007669"/>
    <property type="project" value="TreeGrafter"/>
</dbReference>
<dbReference type="Gene3D" id="2.60.40.1260">
    <property type="entry name" value="Lamin Tail domain"/>
    <property type="match status" value="1"/>
</dbReference>
<feature type="compositionally biased region" description="Low complexity" evidence="4">
    <location>
        <begin position="13"/>
        <end position="24"/>
    </location>
</feature>
<evidence type="ECO:0000256" key="1">
    <source>
        <dbReference type="ARBA" id="ARBA00004123"/>
    </source>
</evidence>
<dbReference type="GO" id="GO:0005200">
    <property type="term" value="F:structural constituent of cytoskeleton"/>
    <property type="evidence" value="ECO:0007669"/>
    <property type="project" value="TreeGrafter"/>
</dbReference>
<dbReference type="EMBL" id="CAJHNJ030000109">
    <property type="protein sequence ID" value="CAG9135653.1"/>
    <property type="molecule type" value="Genomic_DNA"/>
</dbReference>
<feature type="region of interest" description="Disordered" evidence="4">
    <location>
        <begin position="65"/>
        <end position="130"/>
    </location>
</feature>
<evidence type="ECO:0000313" key="7">
    <source>
        <dbReference type="Proteomes" id="UP000653454"/>
    </source>
</evidence>
<gene>
    <name evidence="6" type="ORF">PLXY2_LOCUS13900</name>
</gene>
<proteinExistence type="predicted"/>
<feature type="compositionally biased region" description="Basic and acidic residues" evidence="4">
    <location>
        <begin position="1"/>
        <end position="12"/>
    </location>
</feature>
<dbReference type="GO" id="GO:0005652">
    <property type="term" value="C:nuclear lamina"/>
    <property type="evidence" value="ECO:0007669"/>
    <property type="project" value="TreeGrafter"/>
</dbReference>
<dbReference type="GO" id="GO:0031507">
    <property type="term" value="P:heterochromatin formation"/>
    <property type="evidence" value="ECO:0007669"/>
    <property type="project" value="TreeGrafter"/>
</dbReference>
<feature type="domain" description="LTD" evidence="5">
    <location>
        <begin position="188"/>
        <end position="304"/>
    </location>
</feature>
<dbReference type="GO" id="GO:0051664">
    <property type="term" value="P:nuclear pore localization"/>
    <property type="evidence" value="ECO:0007669"/>
    <property type="project" value="TreeGrafter"/>
</dbReference>
<evidence type="ECO:0000256" key="3">
    <source>
        <dbReference type="ARBA" id="ARBA00023242"/>
    </source>
</evidence>
<feature type="region of interest" description="Disordered" evidence="4">
    <location>
        <begin position="299"/>
        <end position="361"/>
    </location>
</feature>
<dbReference type="SUPFAM" id="SSF74853">
    <property type="entry name" value="Lamin A/C globular tail domain"/>
    <property type="match status" value="1"/>
</dbReference>
<accession>A0A8S4G3I6</accession>
<dbReference type="AlphaFoldDB" id="A0A8S4G3I6"/>
<dbReference type="GO" id="GO:0006998">
    <property type="term" value="P:nuclear envelope organization"/>
    <property type="evidence" value="ECO:0007669"/>
    <property type="project" value="TreeGrafter"/>
</dbReference>
<keyword evidence="7" id="KW-1185">Reference proteome</keyword>
<dbReference type="PANTHER" id="PTHR45721">
    <property type="entry name" value="LAMIN DM0-RELATED"/>
    <property type="match status" value="1"/>
</dbReference>
<evidence type="ECO:0000256" key="4">
    <source>
        <dbReference type="SAM" id="MobiDB-lite"/>
    </source>
</evidence>
<dbReference type="InterPro" id="IPR001322">
    <property type="entry name" value="Lamin_tail_dom"/>
</dbReference>
<organism evidence="6 7">
    <name type="scientific">Plutella xylostella</name>
    <name type="common">Diamondback moth</name>
    <name type="synonym">Plutella maculipennis</name>
    <dbReference type="NCBI Taxonomy" id="51655"/>
    <lineage>
        <taxon>Eukaryota</taxon>
        <taxon>Metazoa</taxon>
        <taxon>Ecdysozoa</taxon>
        <taxon>Arthropoda</taxon>
        <taxon>Hexapoda</taxon>
        <taxon>Insecta</taxon>
        <taxon>Pterygota</taxon>
        <taxon>Neoptera</taxon>
        <taxon>Endopterygota</taxon>
        <taxon>Lepidoptera</taxon>
        <taxon>Glossata</taxon>
        <taxon>Ditrysia</taxon>
        <taxon>Yponomeutoidea</taxon>
        <taxon>Plutellidae</taxon>
        <taxon>Plutella</taxon>
    </lineage>
</organism>
<dbReference type="Proteomes" id="UP000653454">
    <property type="component" value="Unassembled WGS sequence"/>
</dbReference>
<feature type="compositionally biased region" description="Basic and acidic residues" evidence="4">
    <location>
        <begin position="312"/>
        <end position="327"/>
    </location>
</feature>
<name>A0A8S4G3I6_PLUXY</name>
<sequence length="361" mass="39221">MAAVGERCEARGSRFAATSRTAGAGAAGPSDRHETGARSATGEDTRRAIGQHTFPRLRMWISRRRRVRQARQVAESLRRKVPQSSTAGGMQQRPRPSLCVEGAGGVPRGGARLSCGRGGRARRITGRDQAVEPPRLFATLGLNLTSQSPGRESRASASGRGTPGRRSTPLRAARKRTLLDESEERSLQDFSVTASAKGDLEVAEACPDGKFVKIRNKGKKEQSLGGFQIVRKAGDQETVFKFHRTVKLEPGAVATVWSADVGADHEPPHSLVMKGQKWFVADNISTALLNTDGEEVAVSERQRRQLSTSAQRHRELAHKYPRREQTSHHSVPLRPPTEPSYSHSGVADTNKPSAAILVHDS</sequence>
<dbReference type="PANTHER" id="PTHR45721:SF11">
    <property type="entry name" value="LAMIN DM0-RELATED"/>
    <property type="match status" value="1"/>
</dbReference>
<keyword evidence="2" id="KW-0175">Coiled coil</keyword>
<evidence type="ECO:0000259" key="5">
    <source>
        <dbReference type="PROSITE" id="PS51841"/>
    </source>
</evidence>
<comment type="subcellular location">
    <subcellularLocation>
        <location evidence="1">Nucleus</location>
    </subcellularLocation>
</comment>
<evidence type="ECO:0000313" key="6">
    <source>
        <dbReference type="EMBL" id="CAG9135653.1"/>
    </source>
</evidence>
<feature type="compositionally biased region" description="Basic and acidic residues" evidence="4">
    <location>
        <begin position="30"/>
        <end position="47"/>
    </location>
</feature>
<feature type="region of interest" description="Disordered" evidence="4">
    <location>
        <begin position="143"/>
        <end position="184"/>
    </location>
</feature>
<protein>
    <submittedName>
        <fullName evidence="6">(diamondback moth) hypothetical protein</fullName>
    </submittedName>
</protein>
<dbReference type="PROSITE" id="PS51841">
    <property type="entry name" value="LTD"/>
    <property type="match status" value="1"/>
</dbReference>
<evidence type="ECO:0000256" key="2">
    <source>
        <dbReference type="ARBA" id="ARBA00023054"/>
    </source>
</evidence>
<keyword evidence="3" id="KW-0539">Nucleus</keyword>
<feature type="region of interest" description="Disordered" evidence="4">
    <location>
        <begin position="1"/>
        <end position="51"/>
    </location>
</feature>
<dbReference type="InterPro" id="IPR036415">
    <property type="entry name" value="Lamin_tail_dom_sf"/>
</dbReference>
<comment type="caution">
    <text evidence="6">The sequence shown here is derived from an EMBL/GenBank/DDBJ whole genome shotgun (WGS) entry which is preliminary data.</text>
</comment>
<reference evidence="6" key="1">
    <citation type="submission" date="2020-11" db="EMBL/GenBank/DDBJ databases">
        <authorList>
            <person name="Whiteford S."/>
        </authorList>
    </citation>
    <scope>NUCLEOTIDE SEQUENCE</scope>
</reference>
<dbReference type="Pfam" id="PF00932">
    <property type="entry name" value="LTD"/>
    <property type="match status" value="1"/>
</dbReference>